<protein>
    <submittedName>
        <fullName evidence="1">Uncharacterized protein</fullName>
    </submittedName>
</protein>
<evidence type="ECO:0000313" key="1">
    <source>
        <dbReference type="EMBL" id="MPD05472.1"/>
    </source>
</evidence>
<name>A0A5B7K558_PORTR</name>
<gene>
    <name evidence="1" type="ORF">E2C01_101218</name>
</gene>
<keyword evidence="2" id="KW-1185">Reference proteome</keyword>
<accession>A0A5B7K558</accession>
<dbReference type="EMBL" id="VSRR010146177">
    <property type="protein sequence ID" value="MPD05472.1"/>
    <property type="molecule type" value="Genomic_DNA"/>
</dbReference>
<dbReference type="Proteomes" id="UP000324222">
    <property type="component" value="Unassembled WGS sequence"/>
</dbReference>
<sequence length="15" mass="1751">MTSMQPCWQRLTAPT</sequence>
<reference evidence="1 2" key="1">
    <citation type="submission" date="2019-05" db="EMBL/GenBank/DDBJ databases">
        <title>Another draft genome of Portunus trituberculatus and its Hox gene families provides insights of decapod evolution.</title>
        <authorList>
            <person name="Jeong J.-H."/>
            <person name="Song I."/>
            <person name="Kim S."/>
            <person name="Choi T."/>
            <person name="Kim D."/>
            <person name="Ryu S."/>
            <person name="Kim W."/>
        </authorList>
    </citation>
    <scope>NUCLEOTIDE SEQUENCE [LARGE SCALE GENOMIC DNA]</scope>
    <source>
        <tissue evidence="1">Muscle</tissue>
    </source>
</reference>
<comment type="caution">
    <text evidence="1">The sequence shown here is derived from an EMBL/GenBank/DDBJ whole genome shotgun (WGS) entry which is preliminary data.</text>
</comment>
<proteinExistence type="predicted"/>
<evidence type="ECO:0000313" key="2">
    <source>
        <dbReference type="Proteomes" id="UP000324222"/>
    </source>
</evidence>
<organism evidence="1 2">
    <name type="scientific">Portunus trituberculatus</name>
    <name type="common">Swimming crab</name>
    <name type="synonym">Neptunus trituberculatus</name>
    <dbReference type="NCBI Taxonomy" id="210409"/>
    <lineage>
        <taxon>Eukaryota</taxon>
        <taxon>Metazoa</taxon>
        <taxon>Ecdysozoa</taxon>
        <taxon>Arthropoda</taxon>
        <taxon>Crustacea</taxon>
        <taxon>Multicrustacea</taxon>
        <taxon>Malacostraca</taxon>
        <taxon>Eumalacostraca</taxon>
        <taxon>Eucarida</taxon>
        <taxon>Decapoda</taxon>
        <taxon>Pleocyemata</taxon>
        <taxon>Brachyura</taxon>
        <taxon>Eubrachyura</taxon>
        <taxon>Portunoidea</taxon>
        <taxon>Portunidae</taxon>
        <taxon>Portuninae</taxon>
        <taxon>Portunus</taxon>
    </lineage>
</organism>